<dbReference type="InterPro" id="IPR010131">
    <property type="entry name" value="MdtP/NodT-like"/>
</dbReference>
<name>A0A5C7E4V0_9BACT</name>
<feature type="coiled-coil region" evidence="2">
    <location>
        <begin position="220"/>
        <end position="247"/>
    </location>
</feature>
<comment type="similarity">
    <text evidence="1">Belongs to the outer membrane factor (OMF) (TC 1.B.17) family.</text>
</comment>
<proteinExistence type="inferred from homology"/>
<dbReference type="Gene3D" id="1.20.1600.10">
    <property type="entry name" value="Outer membrane efflux proteins (OEP)"/>
    <property type="match status" value="1"/>
</dbReference>
<dbReference type="PANTHER" id="PTHR30203">
    <property type="entry name" value="OUTER MEMBRANE CATION EFFLUX PROTEIN"/>
    <property type="match status" value="1"/>
</dbReference>
<comment type="caution">
    <text evidence="3">The sequence shown here is derived from an EMBL/GenBank/DDBJ whole genome shotgun (WGS) entry which is preliminary data.</text>
</comment>
<dbReference type="Proteomes" id="UP000321629">
    <property type="component" value="Unassembled WGS sequence"/>
</dbReference>
<dbReference type="Pfam" id="PF02321">
    <property type="entry name" value="OEP"/>
    <property type="match status" value="2"/>
</dbReference>
<dbReference type="SUPFAM" id="SSF56954">
    <property type="entry name" value="Outer membrane efflux proteins (OEP)"/>
    <property type="match status" value="1"/>
</dbReference>
<gene>
    <name evidence="3" type="ORF">FPD38_01775</name>
</gene>
<keyword evidence="2" id="KW-0175">Coiled coil</keyword>
<protein>
    <submittedName>
        <fullName evidence="3">TolC family protein</fullName>
    </submittedName>
</protein>
<dbReference type="EMBL" id="VOWJ01000013">
    <property type="protein sequence ID" value="TXE89451.1"/>
    <property type="molecule type" value="Genomic_DNA"/>
</dbReference>
<evidence type="ECO:0000256" key="2">
    <source>
        <dbReference type="SAM" id="Coils"/>
    </source>
</evidence>
<evidence type="ECO:0000313" key="3">
    <source>
        <dbReference type="EMBL" id="TXE89451.1"/>
    </source>
</evidence>
<organism evidence="3 4">
    <name type="scientific">Campylobacter volucris</name>
    <dbReference type="NCBI Taxonomy" id="1031542"/>
    <lineage>
        <taxon>Bacteria</taxon>
        <taxon>Pseudomonadati</taxon>
        <taxon>Campylobacterota</taxon>
        <taxon>Epsilonproteobacteria</taxon>
        <taxon>Campylobacterales</taxon>
        <taxon>Campylobacteraceae</taxon>
        <taxon>Campylobacter</taxon>
    </lineage>
</organism>
<evidence type="ECO:0000256" key="1">
    <source>
        <dbReference type="ARBA" id="ARBA00007613"/>
    </source>
</evidence>
<reference evidence="3 4" key="1">
    <citation type="submission" date="2019-07" db="EMBL/GenBank/DDBJ databases">
        <title>Rapid identification of Enteric Bacteria from Whole Genome Sequences (WGS) using Average Nucleotide Identity (ANI).</title>
        <authorList>
            <person name="Lane C."/>
        </authorList>
    </citation>
    <scope>NUCLEOTIDE SEQUENCE [LARGE SCALE GENOMIC DNA]</scope>
    <source>
        <strain evidence="3 4">2016D-0084</strain>
    </source>
</reference>
<dbReference type="GO" id="GO:0015562">
    <property type="term" value="F:efflux transmembrane transporter activity"/>
    <property type="evidence" value="ECO:0007669"/>
    <property type="project" value="InterPro"/>
</dbReference>
<sequence>MLYQRNKMKIFIIFVLALFFNACTSVRLEQIKQEQISQKFFEDFNASYPWWKRYKNEDLNQIVQSVIDNNKDLNVARINLLSTLTRYKLLKVDFYPTLSGNLGANIKRNLENGSENSGFSNGLMLNYELDIYAKISDKVASSEFLAKSSEYELQKLKLDIVNLTINSIFDLAYFNDVDILLNEHYNNLEQMLEIYTSKLEFGKIEYIDLLNIKKSLLNTKQNIITNLQNKEATLKNLKDLLGFENEKLLQKISTYTLKDFSLDKVNFDIDLKMFAYTPQMQAKLNLLKSSYKNYSSVQKNILPSIKILSSIDGSSEKFNDSFKFLFLGGNVTIELPFLDFYRIKQNIKISEYEYNIRLLEYKDALQKTLNDFKLCYENDKYFNLLLKLTDKISTNQAQIASLYLEKYNLGRNELKDYLDADTLLVNSLQELTRARLALLKNINLYHSIVLISD</sequence>
<dbReference type="AlphaFoldDB" id="A0A5C7E4V0"/>
<accession>A0A5C7E4V0</accession>
<dbReference type="PANTHER" id="PTHR30203:SF32">
    <property type="entry name" value="CATION EFFLUX SYSTEM PROTEIN CUSC"/>
    <property type="match status" value="1"/>
</dbReference>
<dbReference type="InterPro" id="IPR003423">
    <property type="entry name" value="OMP_efflux"/>
</dbReference>
<evidence type="ECO:0000313" key="4">
    <source>
        <dbReference type="Proteomes" id="UP000321629"/>
    </source>
</evidence>